<dbReference type="RefSeq" id="XP_062719388.1">
    <property type="nucleotide sequence ID" value="XM_062869803.1"/>
</dbReference>
<feature type="region of interest" description="Disordered" evidence="1">
    <location>
        <begin position="1"/>
        <end position="25"/>
    </location>
</feature>
<accession>A0AAJ0GP56</accession>
<organism evidence="2 3">
    <name type="scientific">Chaetomium strumarium</name>
    <dbReference type="NCBI Taxonomy" id="1170767"/>
    <lineage>
        <taxon>Eukaryota</taxon>
        <taxon>Fungi</taxon>
        <taxon>Dikarya</taxon>
        <taxon>Ascomycota</taxon>
        <taxon>Pezizomycotina</taxon>
        <taxon>Sordariomycetes</taxon>
        <taxon>Sordariomycetidae</taxon>
        <taxon>Sordariales</taxon>
        <taxon>Chaetomiaceae</taxon>
        <taxon>Chaetomium</taxon>
    </lineage>
</organism>
<dbReference type="Proteomes" id="UP001273166">
    <property type="component" value="Unassembled WGS sequence"/>
</dbReference>
<comment type="caution">
    <text evidence="2">The sequence shown here is derived from an EMBL/GenBank/DDBJ whole genome shotgun (WGS) entry which is preliminary data.</text>
</comment>
<dbReference type="GeneID" id="87888632"/>
<keyword evidence="3" id="KW-1185">Reference proteome</keyword>
<protein>
    <submittedName>
        <fullName evidence="2">Uncharacterized protein</fullName>
    </submittedName>
</protein>
<evidence type="ECO:0000313" key="2">
    <source>
        <dbReference type="EMBL" id="KAK3303608.1"/>
    </source>
</evidence>
<sequence length="124" mass="14573">MAPLKPRHREPREGTVASTASVVRARRHSTALPQPVIIDYNIIPYIHTYRGFSDFLLTSKAMAHNNKAYEPQEFQPADPDPYRLYWLPETNGHWTLYPRRQVDRLNARWYRSDEGAFYAVRLTD</sequence>
<evidence type="ECO:0000256" key="1">
    <source>
        <dbReference type="SAM" id="MobiDB-lite"/>
    </source>
</evidence>
<proteinExistence type="predicted"/>
<reference evidence="2" key="2">
    <citation type="submission" date="2023-06" db="EMBL/GenBank/DDBJ databases">
        <authorList>
            <consortium name="Lawrence Berkeley National Laboratory"/>
            <person name="Mondo S.J."/>
            <person name="Hensen N."/>
            <person name="Bonometti L."/>
            <person name="Westerberg I."/>
            <person name="Brannstrom I.O."/>
            <person name="Guillou S."/>
            <person name="Cros-Aarteil S."/>
            <person name="Calhoun S."/>
            <person name="Haridas S."/>
            <person name="Kuo A."/>
            <person name="Pangilinan J."/>
            <person name="Riley R."/>
            <person name="Labutti K."/>
            <person name="Andreopoulos B."/>
            <person name="Lipzen A."/>
            <person name="Chen C."/>
            <person name="Yanf M."/>
            <person name="Daum C."/>
            <person name="Ng V."/>
            <person name="Clum A."/>
            <person name="Steindorff A."/>
            <person name="Ohm R."/>
            <person name="Martin F."/>
            <person name="Silar P."/>
            <person name="Natvig D."/>
            <person name="Lalanne C."/>
            <person name="Gautier V."/>
            <person name="Ament-Velasquez S.L."/>
            <person name="Kruys A."/>
            <person name="Hutchinson M.I."/>
            <person name="Powell A.J."/>
            <person name="Barry K."/>
            <person name="Miller A.N."/>
            <person name="Grigoriev I.V."/>
            <person name="Debuchy R."/>
            <person name="Gladieux P."/>
            <person name="Thoren M.H."/>
            <person name="Johannesson H."/>
        </authorList>
    </citation>
    <scope>NUCLEOTIDE SEQUENCE</scope>
    <source>
        <strain evidence="2">CBS 333.67</strain>
    </source>
</reference>
<evidence type="ECO:0000313" key="3">
    <source>
        <dbReference type="Proteomes" id="UP001273166"/>
    </source>
</evidence>
<dbReference type="EMBL" id="JAUDZG010000006">
    <property type="protein sequence ID" value="KAK3303608.1"/>
    <property type="molecule type" value="Genomic_DNA"/>
</dbReference>
<gene>
    <name evidence="2" type="ORF">B0T15DRAFT_540748</name>
</gene>
<dbReference type="AlphaFoldDB" id="A0AAJ0GP56"/>
<reference evidence="2" key="1">
    <citation type="journal article" date="2023" name="Mol. Phylogenet. Evol.">
        <title>Genome-scale phylogeny and comparative genomics of the fungal order Sordariales.</title>
        <authorList>
            <person name="Hensen N."/>
            <person name="Bonometti L."/>
            <person name="Westerberg I."/>
            <person name="Brannstrom I.O."/>
            <person name="Guillou S."/>
            <person name="Cros-Aarteil S."/>
            <person name="Calhoun S."/>
            <person name="Haridas S."/>
            <person name="Kuo A."/>
            <person name="Mondo S."/>
            <person name="Pangilinan J."/>
            <person name="Riley R."/>
            <person name="LaButti K."/>
            <person name="Andreopoulos B."/>
            <person name="Lipzen A."/>
            <person name="Chen C."/>
            <person name="Yan M."/>
            <person name="Daum C."/>
            <person name="Ng V."/>
            <person name="Clum A."/>
            <person name="Steindorff A."/>
            <person name="Ohm R.A."/>
            <person name="Martin F."/>
            <person name="Silar P."/>
            <person name="Natvig D.O."/>
            <person name="Lalanne C."/>
            <person name="Gautier V."/>
            <person name="Ament-Velasquez S.L."/>
            <person name="Kruys A."/>
            <person name="Hutchinson M.I."/>
            <person name="Powell A.J."/>
            <person name="Barry K."/>
            <person name="Miller A.N."/>
            <person name="Grigoriev I.V."/>
            <person name="Debuchy R."/>
            <person name="Gladieux P."/>
            <person name="Hiltunen Thoren M."/>
            <person name="Johannesson H."/>
        </authorList>
    </citation>
    <scope>NUCLEOTIDE SEQUENCE</scope>
    <source>
        <strain evidence="2">CBS 333.67</strain>
    </source>
</reference>
<name>A0AAJ0GP56_9PEZI</name>